<feature type="domain" description="Histidine kinase" evidence="6">
    <location>
        <begin position="300"/>
        <end position="499"/>
    </location>
</feature>
<evidence type="ECO:0000256" key="3">
    <source>
        <dbReference type="ARBA" id="ARBA00022679"/>
    </source>
</evidence>
<keyword evidence="8" id="KW-1185">Reference proteome</keyword>
<dbReference type="SUPFAM" id="SSF55874">
    <property type="entry name" value="ATPase domain of HSP90 chaperone/DNA topoisomerase II/histidine kinase"/>
    <property type="match status" value="1"/>
</dbReference>
<evidence type="ECO:0000256" key="4">
    <source>
        <dbReference type="ARBA" id="ARBA00022777"/>
    </source>
</evidence>
<feature type="transmembrane region" description="Helical" evidence="5">
    <location>
        <begin position="211"/>
        <end position="230"/>
    </location>
</feature>
<keyword evidence="4" id="KW-0418">Kinase</keyword>
<protein>
    <recommendedName>
        <fullName evidence="2">histidine kinase</fullName>
        <ecNumber evidence="2">2.7.13.3</ecNumber>
    </recommendedName>
</protein>
<proteinExistence type="predicted"/>
<dbReference type="PANTHER" id="PTHR42878:SF14">
    <property type="entry name" value="OSMOLARITY TWO-COMPONENT SYSTEM PROTEIN SSK1"/>
    <property type="match status" value="1"/>
</dbReference>
<dbReference type="Proteomes" id="UP000442694">
    <property type="component" value="Unassembled WGS sequence"/>
</dbReference>
<evidence type="ECO:0000259" key="6">
    <source>
        <dbReference type="PROSITE" id="PS50109"/>
    </source>
</evidence>
<sequence>MNFFNKSLNNIKKNPFNWQFYLSYLKKKYFKRIFRSVIFWIILLYLLMLTMFIFSKKYRTAYFFKYCEQALIIKAFEQRSILFGIYIKSIKNINDPFIKEILELNNNSKNVFYTAFYDKKQKLLATSYNQEPFFYNLEIDDSYLIDYQKIKKLKIKNLKNTNLFPVSTLLLGTKSIPNTDLVMLIGYDSNKFIKAAKEFSHTKLSLDMNSIVFFFCFSALLCVFSIYSVFKFIKKINVYKINSHMFKKNEGFEFNHIKSFRLVLYKALKKIESTEQDRAQMRESLQKHHQDIKIGKSVAQIIHDIKSSLYVFDELLYNRKHNYSENIIYQSKISLAKIFSIIESLRDPNREKILNLTKQSINFEESMGSIFYYAKKKNVTINIKPAVETPQIYCDHQKLERCLQNLLKNAVDYCYSYCEIEWKLDHLNNFVIRIIDDGDGVPEHFIDKLFQWRSSFNFNDGTGLGLTYAKFVAELSGGSLTYTRMNHLTYFTLILPRVINNNSCQIKMIELEQAHFVKKNLPNNLRERNILFLLIENSLLLAEFKKLDWPKDIKCIYSIDSGEEVDLSQCFCIYTDTASDLIETALSFGVSVILHNSNQNKNKILQKILQLKKN</sequence>
<evidence type="ECO:0000256" key="5">
    <source>
        <dbReference type="SAM" id="Phobius"/>
    </source>
</evidence>
<keyword evidence="5" id="KW-0472">Membrane</keyword>
<dbReference type="PROSITE" id="PS50109">
    <property type="entry name" value="HIS_KIN"/>
    <property type="match status" value="1"/>
</dbReference>
<dbReference type="EMBL" id="WFLN01000005">
    <property type="protein sequence ID" value="KAB8031918.1"/>
    <property type="molecule type" value="Genomic_DNA"/>
</dbReference>
<comment type="catalytic activity">
    <reaction evidence="1">
        <text>ATP + protein L-histidine = ADP + protein N-phospho-L-histidine.</text>
        <dbReference type="EC" id="2.7.13.3"/>
    </reaction>
</comment>
<dbReference type="GO" id="GO:0004673">
    <property type="term" value="F:protein histidine kinase activity"/>
    <property type="evidence" value="ECO:0007669"/>
    <property type="project" value="UniProtKB-EC"/>
</dbReference>
<dbReference type="InterPro" id="IPR005467">
    <property type="entry name" value="His_kinase_dom"/>
</dbReference>
<evidence type="ECO:0000313" key="7">
    <source>
        <dbReference type="EMBL" id="KAB8031918.1"/>
    </source>
</evidence>
<organism evidence="7 8">
    <name type="scientific">Fluviispira multicolorata</name>
    <dbReference type="NCBI Taxonomy" id="2654512"/>
    <lineage>
        <taxon>Bacteria</taxon>
        <taxon>Pseudomonadati</taxon>
        <taxon>Bdellovibrionota</taxon>
        <taxon>Oligoflexia</taxon>
        <taxon>Silvanigrellales</taxon>
        <taxon>Silvanigrellaceae</taxon>
        <taxon>Fluviispira</taxon>
    </lineage>
</organism>
<evidence type="ECO:0000313" key="8">
    <source>
        <dbReference type="Proteomes" id="UP000442694"/>
    </source>
</evidence>
<gene>
    <name evidence="7" type="ORF">GCL57_04540</name>
</gene>
<dbReference type="Gene3D" id="3.30.565.10">
    <property type="entry name" value="Histidine kinase-like ATPase, C-terminal domain"/>
    <property type="match status" value="1"/>
</dbReference>
<evidence type="ECO:0000256" key="2">
    <source>
        <dbReference type="ARBA" id="ARBA00012438"/>
    </source>
</evidence>
<dbReference type="GO" id="GO:0000156">
    <property type="term" value="F:phosphorelay response regulator activity"/>
    <property type="evidence" value="ECO:0007669"/>
    <property type="project" value="TreeGrafter"/>
</dbReference>
<dbReference type="Pfam" id="PF02518">
    <property type="entry name" value="HATPase_c"/>
    <property type="match status" value="1"/>
</dbReference>
<accession>A0A833JDI8</accession>
<keyword evidence="5" id="KW-0812">Transmembrane</keyword>
<dbReference type="PRINTS" id="PR00344">
    <property type="entry name" value="BCTRLSENSOR"/>
</dbReference>
<dbReference type="InterPro" id="IPR004358">
    <property type="entry name" value="Sig_transdc_His_kin-like_C"/>
</dbReference>
<evidence type="ECO:0000256" key="1">
    <source>
        <dbReference type="ARBA" id="ARBA00000085"/>
    </source>
</evidence>
<dbReference type="InterPro" id="IPR003594">
    <property type="entry name" value="HATPase_dom"/>
</dbReference>
<keyword evidence="3" id="KW-0808">Transferase</keyword>
<comment type="caution">
    <text evidence="7">The sequence shown here is derived from an EMBL/GenBank/DDBJ whole genome shotgun (WGS) entry which is preliminary data.</text>
</comment>
<dbReference type="GO" id="GO:0007234">
    <property type="term" value="P:osmosensory signaling via phosphorelay pathway"/>
    <property type="evidence" value="ECO:0007669"/>
    <property type="project" value="TreeGrafter"/>
</dbReference>
<dbReference type="GO" id="GO:0030295">
    <property type="term" value="F:protein kinase activator activity"/>
    <property type="evidence" value="ECO:0007669"/>
    <property type="project" value="TreeGrafter"/>
</dbReference>
<dbReference type="SMART" id="SM00387">
    <property type="entry name" value="HATPase_c"/>
    <property type="match status" value="1"/>
</dbReference>
<feature type="transmembrane region" description="Helical" evidence="5">
    <location>
        <begin position="33"/>
        <end position="54"/>
    </location>
</feature>
<dbReference type="InterPro" id="IPR036890">
    <property type="entry name" value="HATPase_C_sf"/>
</dbReference>
<dbReference type="EC" id="2.7.13.3" evidence="2"/>
<name>A0A833JDI8_9BACT</name>
<dbReference type="AlphaFoldDB" id="A0A833JDI8"/>
<dbReference type="InterPro" id="IPR050351">
    <property type="entry name" value="BphY/WalK/GraS-like"/>
</dbReference>
<keyword evidence="5" id="KW-1133">Transmembrane helix</keyword>
<dbReference type="PANTHER" id="PTHR42878">
    <property type="entry name" value="TWO-COMPONENT HISTIDINE KINASE"/>
    <property type="match status" value="1"/>
</dbReference>
<reference evidence="7 8" key="1">
    <citation type="submission" date="2019-10" db="EMBL/GenBank/DDBJ databases">
        <title>New genus of Silvanigrellaceae.</title>
        <authorList>
            <person name="Pitt A."/>
            <person name="Hahn M.W."/>
        </authorList>
    </citation>
    <scope>NUCLEOTIDE SEQUENCE [LARGE SCALE GENOMIC DNA]</scope>
    <source>
        <strain evidence="7 8">33A1-SZDP</strain>
    </source>
</reference>